<evidence type="ECO:0000256" key="5">
    <source>
        <dbReference type="ARBA" id="ARBA00022786"/>
    </source>
</evidence>
<evidence type="ECO:0000256" key="7">
    <source>
        <dbReference type="ARBA" id="ARBA00023242"/>
    </source>
</evidence>
<dbReference type="InterPro" id="IPR007015">
    <property type="entry name" value="DNA_pol_V/MYBBP1A"/>
</dbReference>
<dbReference type="Pfam" id="PF04931">
    <property type="entry name" value="DNA_pol_phi"/>
    <property type="match status" value="1"/>
</dbReference>
<keyword evidence="3" id="KW-0808">Transferase</keyword>
<dbReference type="GO" id="GO:0043565">
    <property type="term" value="F:sequence-specific DNA binding"/>
    <property type="evidence" value="ECO:0007669"/>
    <property type="project" value="TreeGrafter"/>
</dbReference>
<dbReference type="Gene3D" id="3.10.110.10">
    <property type="entry name" value="Ubiquitin Conjugating Enzyme"/>
    <property type="match status" value="1"/>
</dbReference>
<dbReference type="PROSITE" id="PS50127">
    <property type="entry name" value="UBC_2"/>
    <property type="match status" value="1"/>
</dbReference>
<evidence type="ECO:0000256" key="8">
    <source>
        <dbReference type="ARBA" id="ARBA00053162"/>
    </source>
</evidence>
<evidence type="ECO:0000259" key="11">
    <source>
        <dbReference type="PROSITE" id="PS50127"/>
    </source>
</evidence>
<dbReference type="SMART" id="SM00212">
    <property type="entry name" value="UBCc"/>
    <property type="match status" value="1"/>
</dbReference>
<keyword evidence="4" id="KW-0547">Nucleotide-binding</keyword>
<dbReference type="InterPro" id="IPR000608">
    <property type="entry name" value="UBC"/>
</dbReference>
<organism evidence="12">
    <name type="scientific">Spodoptera frugiperda</name>
    <name type="common">Fall armyworm</name>
    <dbReference type="NCBI Taxonomy" id="7108"/>
    <lineage>
        <taxon>Eukaryota</taxon>
        <taxon>Metazoa</taxon>
        <taxon>Ecdysozoa</taxon>
        <taxon>Arthropoda</taxon>
        <taxon>Hexapoda</taxon>
        <taxon>Insecta</taxon>
        <taxon>Pterygota</taxon>
        <taxon>Neoptera</taxon>
        <taxon>Endopterygota</taxon>
        <taxon>Lepidoptera</taxon>
        <taxon>Glossata</taxon>
        <taxon>Ditrysia</taxon>
        <taxon>Noctuoidea</taxon>
        <taxon>Noctuidae</taxon>
        <taxon>Amphipyrinae</taxon>
        <taxon>Spodoptera</taxon>
    </lineage>
</organism>
<dbReference type="CDD" id="cd23795">
    <property type="entry name" value="UBCc_UBE2G1"/>
    <property type="match status" value="1"/>
</dbReference>
<dbReference type="GO" id="GO:0003714">
    <property type="term" value="F:transcription corepressor activity"/>
    <property type="evidence" value="ECO:0007669"/>
    <property type="project" value="TreeGrafter"/>
</dbReference>
<evidence type="ECO:0000256" key="4">
    <source>
        <dbReference type="ARBA" id="ARBA00022741"/>
    </source>
</evidence>
<proteinExistence type="predicted"/>
<dbReference type="OrthoDB" id="19692at2759"/>
<feature type="compositionally biased region" description="Acidic residues" evidence="10">
    <location>
        <begin position="707"/>
        <end position="734"/>
    </location>
</feature>
<name>A0A2H1VE70_SPOFR</name>
<dbReference type="GO" id="GO:0061631">
    <property type="term" value="F:ubiquitin conjugating enzyme activity"/>
    <property type="evidence" value="ECO:0007669"/>
    <property type="project" value="UniProtKB-EC"/>
</dbReference>
<feature type="compositionally biased region" description="Acidic residues" evidence="10">
    <location>
        <begin position="687"/>
        <end position="700"/>
    </location>
</feature>
<gene>
    <name evidence="12" type="ORF">SFRICE_004398</name>
</gene>
<dbReference type="EC" id="2.3.2.23" evidence="2"/>
<comment type="function">
    <text evidence="8">Accepts ubiquitin from the E1 complex and catalyzes its covalent attachment to other proteins. In vitro catalyzes 'Lys-48'-, as well as 'Lys-63'-linked polyubiquitination. May be involved in degradation of muscle-specific proteins. Mediates polyubiquitination of CYP3A4.</text>
</comment>
<dbReference type="FunFam" id="3.10.110.10:FF:000018">
    <property type="entry name" value="Ubiquitin-conjugating enzyme E2 G1"/>
    <property type="match status" value="1"/>
</dbReference>
<sequence>MTEESDPNTVQKESKVTASVLDAFDLLKSPKDDAKLVGGSKIISRLHGSENEKDLQYVLKRLVRSLGANVPDMRTGYFATLVTLLTNFEQVTISQILDLIKKELHTNGSSKSEVGDVALGQILVCGAIFRSKLFLKCTAEEQAQVIQLLVTAGKKKSYLSTVAYLILLDFIKTLNEDQFATIIWPQIKQEFKKDIKEHTLDSLYFLMMVNSKFPTKVKLRKLLGVTQILCEENIDAICEKIMTGIDFNSVGHPVYKEIATGIANSPHLQQFWVTGIDTQLAKHNRNRELVAINMLNIILNNINDNVNLIPELISRNFFKLFMDWFKGLQTASKIRSKRDNEDDNKIMIKKQRELLISLSKALKSDKVDDSIRVEILKKLLFNPGEMNFTEISGTTIVKSIISDLKEDGVKKMAKLLKGVILSTSKKVIKEDVERNWYNNERVKAAELISYLVSHEAVKDDTEFKLVYMKLLMCFGFFKVGGEETVAVSTELSASIKSCFYRCFTSRFSNVDNLVTVLSSLCSFICNILQKEQVKAKIEKQFPQENMECWEMLMEVCQNIEQNDTKSKVDKVFLVLLYQLGLFLFSEPVHVKIARSSIKELKSCYEHYRKGKKKKSKQVKNGDISGEPEWIEVLVEVLLSILSAESSVLRSVVQCVFRLLWEYLTPSSVGQIVSVLDPESESNPLTNEDSDSENEEDDGEVEQNGKDSDDENEDEEESDSDDAEDDDDDDADDEEMRTPEQLRLAVQKALGAAAPESDTESVDADMIDEEEGKKLDEALAEAFKQFHQGKGKKSKKDRKDKKALSDFRIRVLDLVDIYLEKDPSMDICLGMIAPLTRCLEFCIQDGQFNELENRVRKTVKALAKIRKFSSVDDIDMNVLCDHLKATIDKGARSHFLFQALGDIITFFATFIIHCSLKIETKAPKSPKKKKPVSPIIEILKESTQSYFQNRNCVLPIIFFHNVLQTEWTGSYELVPIIIENVFNNNVRHFRRNEGIELIAGFYRGLKRNKPTSEAALKALFSLEANFEETLTKSLSADAECAVKNNFFVALKKLINTMKQFHESCHVETKLDFNKLLEIVGSCKPALKSNLKREAQENHNQQSNKELNKNPVEGFSAGLIDDNDIYRWEVLIIGPPDTLYEGGFFKAHLHFPKEYPLRPPRMKFVTEIWHPNIEKNGDVCISILHEPGDDKWGYEKASERWLPVHTVETILISVISMLADPNDESPANVDAAKEWRERYSDFKKKVARCVRKSQEDCF</sequence>
<evidence type="ECO:0000256" key="1">
    <source>
        <dbReference type="ARBA" id="ARBA00004123"/>
    </source>
</evidence>
<evidence type="ECO:0000256" key="9">
    <source>
        <dbReference type="PROSITE-ProRule" id="PRU10133"/>
    </source>
</evidence>
<dbReference type="PROSITE" id="PS00183">
    <property type="entry name" value="UBC_1"/>
    <property type="match status" value="1"/>
</dbReference>
<dbReference type="InterPro" id="IPR016135">
    <property type="entry name" value="UBQ-conjugating_enzyme/RWD"/>
</dbReference>
<dbReference type="Pfam" id="PF00179">
    <property type="entry name" value="UQ_con"/>
    <property type="match status" value="1"/>
</dbReference>
<dbReference type="GO" id="GO:0003723">
    <property type="term" value="F:RNA binding"/>
    <property type="evidence" value="ECO:0007669"/>
    <property type="project" value="TreeGrafter"/>
</dbReference>
<protein>
    <recommendedName>
        <fullName evidence="2">E2 ubiquitin-conjugating enzyme</fullName>
        <ecNumber evidence="2">2.3.2.23</ecNumber>
    </recommendedName>
</protein>
<keyword evidence="7" id="KW-0539">Nucleus</keyword>
<dbReference type="InterPro" id="IPR023313">
    <property type="entry name" value="UBQ-conjugating_AS"/>
</dbReference>
<dbReference type="AlphaFoldDB" id="A0A2H1VE70"/>
<reference evidence="12" key="1">
    <citation type="submission" date="2016-07" db="EMBL/GenBank/DDBJ databases">
        <authorList>
            <person name="Bretaudeau A."/>
        </authorList>
    </citation>
    <scope>NUCLEOTIDE SEQUENCE</scope>
    <source>
        <strain evidence="12">Rice</strain>
        <tissue evidence="12">Whole body</tissue>
    </source>
</reference>
<dbReference type="PANTHER" id="PTHR13213:SF2">
    <property type="entry name" value="MYB-BINDING PROTEIN 1A"/>
    <property type="match status" value="1"/>
</dbReference>
<feature type="active site" description="Glycyl thioester intermediate" evidence="9">
    <location>
        <position position="1178"/>
    </location>
</feature>
<accession>A0A2H1VE70</accession>
<evidence type="ECO:0000256" key="10">
    <source>
        <dbReference type="SAM" id="MobiDB-lite"/>
    </source>
</evidence>
<dbReference type="PANTHER" id="PTHR13213">
    <property type="entry name" value="MYB-BINDING PROTEIN 1A FAMILY MEMBER"/>
    <property type="match status" value="1"/>
</dbReference>
<dbReference type="GO" id="GO:0005730">
    <property type="term" value="C:nucleolus"/>
    <property type="evidence" value="ECO:0007669"/>
    <property type="project" value="InterPro"/>
</dbReference>
<dbReference type="SUPFAM" id="SSF54495">
    <property type="entry name" value="UBC-like"/>
    <property type="match status" value="1"/>
</dbReference>
<comment type="subcellular location">
    <subcellularLocation>
        <location evidence="1">Nucleus</location>
    </subcellularLocation>
</comment>
<evidence type="ECO:0000256" key="6">
    <source>
        <dbReference type="ARBA" id="ARBA00022840"/>
    </source>
</evidence>
<feature type="domain" description="UBC core" evidence="11">
    <location>
        <begin position="1093"/>
        <end position="1253"/>
    </location>
</feature>
<feature type="region of interest" description="Disordered" evidence="10">
    <location>
        <begin position="674"/>
        <end position="736"/>
    </location>
</feature>
<keyword evidence="6" id="KW-0067">ATP-binding</keyword>
<evidence type="ECO:0000256" key="3">
    <source>
        <dbReference type="ARBA" id="ARBA00022679"/>
    </source>
</evidence>
<keyword evidence="5" id="KW-0833">Ubl conjugation pathway</keyword>
<dbReference type="EMBL" id="ODYU01002091">
    <property type="protein sequence ID" value="SOQ39160.1"/>
    <property type="molecule type" value="Genomic_DNA"/>
</dbReference>
<evidence type="ECO:0000313" key="12">
    <source>
        <dbReference type="EMBL" id="SOQ39160.1"/>
    </source>
</evidence>
<dbReference type="GO" id="GO:0005524">
    <property type="term" value="F:ATP binding"/>
    <property type="evidence" value="ECO:0007669"/>
    <property type="project" value="UniProtKB-KW"/>
</dbReference>
<dbReference type="GO" id="GO:0032446">
    <property type="term" value="P:protein modification by small protein conjugation"/>
    <property type="evidence" value="ECO:0007669"/>
    <property type="project" value="UniProtKB-ARBA"/>
</dbReference>
<evidence type="ECO:0000256" key="2">
    <source>
        <dbReference type="ARBA" id="ARBA00012486"/>
    </source>
</evidence>